<dbReference type="Pfam" id="PF12852">
    <property type="entry name" value="Cupin_6"/>
    <property type="match status" value="1"/>
</dbReference>
<keyword evidence="1" id="KW-0805">Transcription regulation</keyword>
<evidence type="ECO:0000313" key="6">
    <source>
        <dbReference type="Proteomes" id="UP001201701"/>
    </source>
</evidence>
<dbReference type="PANTHER" id="PTHR46796:SF7">
    <property type="entry name" value="ARAC FAMILY TRANSCRIPTIONAL REGULATOR"/>
    <property type="match status" value="1"/>
</dbReference>
<gene>
    <name evidence="5" type="ORF">L4923_27275</name>
</gene>
<dbReference type="InterPro" id="IPR032783">
    <property type="entry name" value="AraC_lig"/>
</dbReference>
<dbReference type="InterPro" id="IPR009057">
    <property type="entry name" value="Homeodomain-like_sf"/>
</dbReference>
<dbReference type="SUPFAM" id="SSF46689">
    <property type="entry name" value="Homeodomain-like"/>
    <property type="match status" value="2"/>
</dbReference>
<comment type="caution">
    <text evidence="5">The sequence shown here is derived from an EMBL/GenBank/DDBJ whole genome shotgun (WGS) entry which is preliminary data.</text>
</comment>
<dbReference type="SMART" id="SM00342">
    <property type="entry name" value="HTH_ARAC"/>
    <property type="match status" value="1"/>
</dbReference>
<dbReference type="InterPro" id="IPR050204">
    <property type="entry name" value="AraC_XylS_family_regulators"/>
</dbReference>
<keyword evidence="2" id="KW-0238">DNA-binding</keyword>
<evidence type="ECO:0000259" key="4">
    <source>
        <dbReference type="PROSITE" id="PS01124"/>
    </source>
</evidence>
<accession>A0ABS9QMQ8</accession>
<evidence type="ECO:0000313" key="5">
    <source>
        <dbReference type="EMBL" id="MCG7508743.1"/>
    </source>
</evidence>
<dbReference type="EMBL" id="JAKREW010000052">
    <property type="protein sequence ID" value="MCG7508743.1"/>
    <property type="molecule type" value="Genomic_DNA"/>
</dbReference>
<dbReference type="Proteomes" id="UP001201701">
    <property type="component" value="Unassembled WGS sequence"/>
</dbReference>
<keyword evidence="3" id="KW-0804">Transcription</keyword>
<dbReference type="Pfam" id="PF12833">
    <property type="entry name" value="HTH_18"/>
    <property type="match status" value="1"/>
</dbReference>
<evidence type="ECO:0000256" key="2">
    <source>
        <dbReference type="ARBA" id="ARBA00023125"/>
    </source>
</evidence>
<dbReference type="RefSeq" id="WP_239370251.1">
    <property type="nucleotide sequence ID" value="NZ_JAKREW010000052.1"/>
</dbReference>
<dbReference type="PROSITE" id="PS01124">
    <property type="entry name" value="HTH_ARAC_FAMILY_2"/>
    <property type="match status" value="1"/>
</dbReference>
<reference evidence="5 6" key="1">
    <citation type="submission" date="2022-02" db="EMBL/GenBank/DDBJ databases">
        <title>Draft genome sequence of Mezorhizobium retamae strain IRAMC:0171 isolated from Retama raetam nodules.</title>
        <authorList>
            <person name="Bengaied R."/>
            <person name="Sbissi I."/>
            <person name="Huber K."/>
            <person name="Ghodbane F."/>
            <person name="Nouioui I."/>
            <person name="Tarhouni M."/>
            <person name="Gtari M."/>
        </authorList>
    </citation>
    <scope>NUCLEOTIDE SEQUENCE [LARGE SCALE GENOMIC DNA]</scope>
    <source>
        <strain evidence="5 6">IRAMC:0171</strain>
    </source>
</reference>
<proteinExistence type="predicted"/>
<sequence length="318" mass="34984">MMDVLSDILGAVRISGSVLFQAEFCAPWALSSPHTQVFAPMFVANARRMILFHIIAEGHCYAETEDGARLELAAGDILVLPYGDALAMADRPGKKPEPVLPLLPPLPWEKPPVLRHGGNGDMTRIVCGFLHADEALLHPMLARMPAMLRIRWGEHQPRLQGVVSYVIEEATAARPGAACLLTRLADIMFVEILRQYAEQQEAGDNVLAALRDPVVGRALALIHREPARPWTVDHLAGEVAASRSTFAEHFSRLLGVPPIQYLANWRIQLAARRLADTADSTAAIAAQIGYESEPAFNRAFKRHTGLPPAAWRRQARRA</sequence>
<organism evidence="5 6">
    <name type="scientific">Mesorhizobium retamae</name>
    <dbReference type="NCBI Taxonomy" id="2912854"/>
    <lineage>
        <taxon>Bacteria</taxon>
        <taxon>Pseudomonadati</taxon>
        <taxon>Pseudomonadota</taxon>
        <taxon>Alphaproteobacteria</taxon>
        <taxon>Hyphomicrobiales</taxon>
        <taxon>Phyllobacteriaceae</taxon>
        <taxon>Mesorhizobium</taxon>
    </lineage>
</organism>
<evidence type="ECO:0000256" key="1">
    <source>
        <dbReference type="ARBA" id="ARBA00023015"/>
    </source>
</evidence>
<name>A0ABS9QMQ8_9HYPH</name>
<keyword evidence="6" id="KW-1185">Reference proteome</keyword>
<evidence type="ECO:0000256" key="3">
    <source>
        <dbReference type="ARBA" id="ARBA00023163"/>
    </source>
</evidence>
<dbReference type="InterPro" id="IPR018060">
    <property type="entry name" value="HTH_AraC"/>
</dbReference>
<dbReference type="PANTHER" id="PTHR46796">
    <property type="entry name" value="HTH-TYPE TRANSCRIPTIONAL ACTIVATOR RHAS-RELATED"/>
    <property type="match status" value="1"/>
</dbReference>
<protein>
    <submittedName>
        <fullName evidence="5">AraC family transcriptional regulator</fullName>
    </submittedName>
</protein>
<feature type="domain" description="HTH araC/xylS-type" evidence="4">
    <location>
        <begin position="216"/>
        <end position="314"/>
    </location>
</feature>
<dbReference type="Gene3D" id="1.10.10.60">
    <property type="entry name" value="Homeodomain-like"/>
    <property type="match status" value="2"/>
</dbReference>